<reference evidence="1 2" key="1">
    <citation type="submission" date="2019-06" db="EMBL/GenBank/DDBJ databases">
        <authorList>
            <person name="Srinivasan S."/>
        </authorList>
    </citation>
    <scope>NUCLEOTIDE SEQUENCE [LARGE SCALE GENOMIC DNA]</scope>
    <source>
        <strain evidence="1 2">17J68-5</strain>
    </source>
</reference>
<evidence type="ECO:0000313" key="2">
    <source>
        <dbReference type="Proteomes" id="UP000305398"/>
    </source>
</evidence>
<name>A0A5B7ZVS1_9BACT</name>
<dbReference type="AlphaFoldDB" id="A0A5B7ZVS1"/>
<dbReference type="EMBL" id="CP040896">
    <property type="protein sequence ID" value="QDA59058.1"/>
    <property type="molecule type" value="Genomic_DNA"/>
</dbReference>
<organism evidence="1 2">
    <name type="scientific">Hymenobacter jejuensis</name>
    <dbReference type="NCBI Taxonomy" id="2502781"/>
    <lineage>
        <taxon>Bacteria</taxon>
        <taxon>Pseudomonadati</taxon>
        <taxon>Bacteroidota</taxon>
        <taxon>Cytophagia</taxon>
        <taxon>Cytophagales</taxon>
        <taxon>Hymenobacteraceae</taxon>
        <taxon>Hymenobacter</taxon>
    </lineage>
</organism>
<proteinExistence type="predicted"/>
<keyword evidence="2" id="KW-1185">Reference proteome</keyword>
<evidence type="ECO:0000313" key="1">
    <source>
        <dbReference type="EMBL" id="QDA59058.1"/>
    </source>
</evidence>
<protein>
    <submittedName>
        <fullName evidence="1">Uncharacterized protein</fullName>
    </submittedName>
</protein>
<dbReference type="Proteomes" id="UP000305398">
    <property type="component" value="Chromosome"/>
</dbReference>
<accession>A0A5B7ZVS1</accession>
<gene>
    <name evidence="1" type="ORF">FHG12_02580</name>
</gene>
<dbReference type="KEGG" id="hyj:FHG12_02580"/>
<sequence length="152" mass="16630">MKREALLAEISQRRTDVSKKARRYRRLNIALLVASLFFGLLATTLAGDSAAEGKLVAANVAEATTGKVPSTLPPGWRNVCRLIAICTFLGTAATGISSGLKIAENQSKATLCVGQLNAMQIELLDENQDEATLRRLQDDLLKVYKDYPEYFL</sequence>
<dbReference type="RefSeq" id="WP_139514133.1">
    <property type="nucleotide sequence ID" value="NZ_CP040896.1"/>
</dbReference>